<feature type="region of interest" description="Disordered" evidence="4">
    <location>
        <begin position="264"/>
        <end position="302"/>
    </location>
</feature>
<gene>
    <name evidence="6" type="ORF">OLC1_LOCUS21879</name>
</gene>
<dbReference type="GO" id="GO:0055087">
    <property type="term" value="C:Ski complex"/>
    <property type="evidence" value="ECO:0007669"/>
    <property type="project" value="InterPro"/>
</dbReference>
<evidence type="ECO:0000259" key="5">
    <source>
        <dbReference type="Pfam" id="PF04784"/>
    </source>
</evidence>
<feature type="region of interest" description="Disordered" evidence="4">
    <location>
        <begin position="183"/>
        <end position="207"/>
    </location>
</feature>
<dbReference type="Gene3D" id="1.25.40.10">
    <property type="entry name" value="Tetratricopeptide repeat domain"/>
    <property type="match status" value="4"/>
</dbReference>
<proteinExistence type="predicted"/>
<dbReference type="SUPFAM" id="SSF48452">
    <property type="entry name" value="TPR-like"/>
    <property type="match status" value="3"/>
</dbReference>
<sequence>MTMTSTALLPKLNHHSHHSFLMSSPPTATTPPSPGIISRFFPQGDCHQEPQMLDLGMEMMTPPPQRKSTGELMKEIATLEVQILHLESYLLSLYRTAFQHQIVPLPKDNRDDGTIPQFVEHENESSQLQKHITDSCSPDCETRNSTTSPGRCSLGNNGVSRSPCSDASICSYDDEAKAPAQNLSSAGTIADDEAQADDVGGRGARTLADHFGSSKRMEYSLDHHNPGKLSEEMVRCMCCIYCKFANTTITPAAQTVPKKGFSISSASSSASSSSPSSTTTFSPRNNASNGGSWSSPQSSSEDIKEGYFEDTTSYGATIEVLKICLDDDSFKYAATMLQRFRLLVEILESVDPRKMKREEKLAFWLNIHNALVMHGYLAYGTNLARSSSILKAAYKVGGHSINAHVIQSSILGIRSHFSEPWLQTLMSPKKKKTAKHIYALEYPEPLVHFALCSGSCSDPLVRIYSASNVFQDLKVARDEFIRATVSVHKETKLYLPKVLSHFAKEMLMSMAELMETVYACLPEETQEKKKAMKGGGREEKLYVSWIPQSSTFRFLIHKELVARNESKNSTHRRFHPAKEDGDEARRSELEESLNSNPDDPSLHFQLGLLLWEKGVEESKSKAAEHFVISAKLNPQNGNAFRYLGDYYAQISRDSQRALKCYQRAVILDPDDSLAGDYFCDLLDQEGKITLQFSVCSEAAEKSPRAFWASRRLGYLLVHQKKWSEAVPRLQHAIRGNPTCTDLWEVLGLSYQRLGMFTAALKSYGRAIELEESRIFALIESGNVSLMLGWFRKAVEHFKQALGISPQNVAANYGLSSAIYGLAKECIDSGAYKWGASLLEEASEVVARIMSLAGNVSAIWKLHGDIQLLHAKCFSWEEDSLSLDSENKDFDNSLAAWKRTCYVSAVSASRSYQRALHLVPWQAKQYADVAVASNLVLHSKNNSGKDFNSWSISEKMCLGALLLEGDNYDFWVTLGCLSHHTALRQHALIRGLQLDVSLAVAWAYLGKLYRKEGRRQLAQQAFDRARSIDPSLALPWAGMAADADVRNLKPDEAYECCLRAVQIMPIAEFQIGLANLALYSGHLPSSEILGAMQLALLRGPHYPESHNLHGLVCEARSDFKGAVNSFRLAQHAVNSVCGEVPKVYLKHISINLARTLCKAGNLDEAVQECERLKTEGLLDLKGQQIYALSLWKLGKNDLALSAIRTLAGSILSVEPKEAAAASIVFITRLTYHISGQQSAIMNILKMPKDLFQSSKVCFVISAIHVLDQSNQLESLVSHSRRSLVSNEEITSMHSLIALGKIVKPAFKASPGIENGIHHLRKALHMYPNSSLLRNFLGYLLLSCKEWNDVHLASRCCVIDHPCDHPKLNILEKSAIEILGAGTVACYTIRETNDKLLFSNCGGDYLSGTWTIRHLQKCLHQQPWNYQARYLLILNYLQRARIERFPRQLCSILARLIAPILSENLSIREEYYDEYQRFQLLLCSAEVCLQLGDNLGCVKHAACASKFSLSDNHLAHAHLLLCRAYAAEDDYANLSKEYRRCLDLKFDCHVGWLSLKIIDSLYKIQTDDTILAVGFEECSRDVKNTWRMWLAVFHLVQGLVAIKRNDFLSAEEFLAQACSFVDNESCLFLCHGVVCMELARQLSDAKFLSSAVKSLKKAKESSSPLPMVSLLLAQAEGSLGSKVKWEKNLSDEWFSWPQEMMKPAELYFQMYLVSSSNSSYALPSSSQSYLKWILQAIHLNPSALRYWKVLQNVTR</sequence>
<reference evidence="6" key="1">
    <citation type="submission" date="2023-03" db="EMBL/GenBank/DDBJ databases">
        <authorList>
            <person name="Julca I."/>
        </authorList>
    </citation>
    <scope>NUCLEOTIDE SEQUENCE</scope>
</reference>
<feature type="repeat" description="TPR" evidence="3">
    <location>
        <begin position="774"/>
        <end position="807"/>
    </location>
</feature>
<dbReference type="Pfam" id="PF04784">
    <property type="entry name" value="DUF547"/>
    <property type="match status" value="1"/>
</dbReference>
<dbReference type="Proteomes" id="UP001161247">
    <property type="component" value="Chromosome 8"/>
</dbReference>
<feature type="region of interest" description="Disordered" evidence="4">
    <location>
        <begin position="121"/>
        <end position="163"/>
    </location>
</feature>
<dbReference type="InterPro" id="IPR039226">
    <property type="entry name" value="Ski3/TTC37"/>
</dbReference>
<dbReference type="PANTHER" id="PTHR15704:SF7">
    <property type="entry name" value="SUPERKILLER COMPLEX PROTEIN 3"/>
    <property type="match status" value="1"/>
</dbReference>
<evidence type="ECO:0000256" key="3">
    <source>
        <dbReference type="PROSITE-ProRule" id="PRU00339"/>
    </source>
</evidence>
<evidence type="ECO:0000256" key="1">
    <source>
        <dbReference type="ARBA" id="ARBA00022737"/>
    </source>
</evidence>
<keyword evidence="7" id="KW-1185">Reference proteome</keyword>
<dbReference type="SMART" id="SM00028">
    <property type="entry name" value="TPR"/>
    <property type="match status" value="8"/>
</dbReference>
<feature type="compositionally biased region" description="Low complexity" evidence="4">
    <location>
        <begin position="264"/>
        <end position="300"/>
    </location>
</feature>
<keyword evidence="2 3" id="KW-0802">TPR repeat</keyword>
<dbReference type="Pfam" id="PF13181">
    <property type="entry name" value="TPR_8"/>
    <property type="match status" value="1"/>
</dbReference>
<feature type="region of interest" description="Disordered" evidence="4">
    <location>
        <begin position="566"/>
        <end position="598"/>
    </location>
</feature>
<dbReference type="InterPro" id="IPR006869">
    <property type="entry name" value="DUF547"/>
</dbReference>
<accession>A0AAV1E7A8</accession>
<dbReference type="EMBL" id="OX459125">
    <property type="protein sequence ID" value="CAI9115330.1"/>
    <property type="molecule type" value="Genomic_DNA"/>
</dbReference>
<name>A0AAV1E7A8_OLDCO</name>
<feature type="domain" description="DUF547" evidence="5">
    <location>
        <begin position="353"/>
        <end position="481"/>
    </location>
</feature>
<evidence type="ECO:0000256" key="4">
    <source>
        <dbReference type="SAM" id="MobiDB-lite"/>
    </source>
</evidence>
<feature type="repeat" description="TPR" evidence="3">
    <location>
        <begin position="998"/>
        <end position="1031"/>
    </location>
</feature>
<keyword evidence="1" id="KW-0677">Repeat</keyword>
<feature type="repeat" description="TPR" evidence="3">
    <location>
        <begin position="740"/>
        <end position="773"/>
    </location>
</feature>
<feature type="compositionally biased region" description="Basic and acidic residues" evidence="4">
    <location>
        <begin position="576"/>
        <end position="589"/>
    </location>
</feature>
<evidence type="ECO:0000313" key="7">
    <source>
        <dbReference type="Proteomes" id="UP001161247"/>
    </source>
</evidence>
<dbReference type="PROSITE" id="PS50005">
    <property type="entry name" value="TPR"/>
    <property type="match status" value="3"/>
</dbReference>
<feature type="compositionally biased region" description="Polar residues" evidence="4">
    <location>
        <begin position="125"/>
        <end position="136"/>
    </location>
</feature>
<evidence type="ECO:0000313" key="6">
    <source>
        <dbReference type="EMBL" id="CAI9115330.1"/>
    </source>
</evidence>
<protein>
    <submittedName>
        <fullName evidence="6">OLC1v1016211C1</fullName>
    </submittedName>
</protein>
<feature type="compositionally biased region" description="Polar residues" evidence="4">
    <location>
        <begin position="143"/>
        <end position="163"/>
    </location>
</feature>
<organism evidence="6 7">
    <name type="scientific">Oldenlandia corymbosa var. corymbosa</name>
    <dbReference type="NCBI Taxonomy" id="529605"/>
    <lineage>
        <taxon>Eukaryota</taxon>
        <taxon>Viridiplantae</taxon>
        <taxon>Streptophyta</taxon>
        <taxon>Embryophyta</taxon>
        <taxon>Tracheophyta</taxon>
        <taxon>Spermatophyta</taxon>
        <taxon>Magnoliopsida</taxon>
        <taxon>eudicotyledons</taxon>
        <taxon>Gunneridae</taxon>
        <taxon>Pentapetalae</taxon>
        <taxon>asterids</taxon>
        <taxon>lamiids</taxon>
        <taxon>Gentianales</taxon>
        <taxon>Rubiaceae</taxon>
        <taxon>Rubioideae</taxon>
        <taxon>Spermacoceae</taxon>
        <taxon>Hedyotis-Oldenlandia complex</taxon>
        <taxon>Oldenlandia</taxon>
    </lineage>
</organism>
<evidence type="ECO:0000256" key="2">
    <source>
        <dbReference type="ARBA" id="ARBA00022803"/>
    </source>
</evidence>
<dbReference type="InterPro" id="IPR019734">
    <property type="entry name" value="TPR_rpt"/>
</dbReference>
<dbReference type="GO" id="GO:0006401">
    <property type="term" value="P:RNA catabolic process"/>
    <property type="evidence" value="ECO:0007669"/>
    <property type="project" value="InterPro"/>
</dbReference>
<dbReference type="PANTHER" id="PTHR15704">
    <property type="entry name" value="SUPERKILLER 3 PROTEIN-RELATED"/>
    <property type="match status" value="1"/>
</dbReference>
<dbReference type="InterPro" id="IPR011990">
    <property type="entry name" value="TPR-like_helical_dom_sf"/>
</dbReference>